<dbReference type="PANTHER" id="PTHR43792">
    <property type="entry name" value="GNAT FAMILY, PUTATIVE (AFU_ORTHOLOGUE AFUA_3G00765)-RELATED-RELATED"/>
    <property type="match status" value="1"/>
</dbReference>
<dbReference type="SUPFAM" id="SSF55729">
    <property type="entry name" value="Acyl-CoA N-acyltransferases (Nat)"/>
    <property type="match status" value="1"/>
</dbReference>
<proteinExistence type="predicted"/>
<feature type="domain" description="N-acetyltransferase" evidence="1">
    <location>
        <begin position="10"/>
        <end position="168"/>
    </location>
</feature>
<dbReference type="Pfam" id="PF13302">
    <property type="entry name" value="Acetyltransf_3"/>
    <property type="match status" value="1"/>
</dbReference>
<accession>C6LE01</accession>
<dbReference type="STRING" id="168384.SAMN05660368_01161"/>
<protein>
    <submittedName>
        <fullName evidence="2">Acetyltransferase, GNAT family</fullName>
    </submittedName>
</protein>
<dbReference type="PROSITE" id="PS51186">
    <property type="entry name" value="GNAT"/>
    <property type="match status" value="1"/>
</dbReference>
<evidence type="ECO:0000313" key="3">
    <source>
        <dbReference type="Proteomes" id="UP000005561"/>
    </source>
</evidence>
<dbReference type="RefSeq" id="WP_006861643.1">
    <property type="nucleotide sequence ID" value="NZ_ACCL02000007.1"/>
</dbReference>
<dbReference type="Gene3D" id="3.40.630.30">
    <property type="match status" value="1"/>
</dbReference>
<organism evidence="2 3">
    <name type="scientific">Marvinbryantia formatexigens DSM 14469</name>
    <dbReference type="NCBI Taxonomy" id="478749"/>
    <lineage>
        <taxon>Bacteria</taxon>
        <taxon>Bacillati</taxon>
        <taxon>Bacillota</taxon>
        <taxon>Clostridia</taxon>
        <taxon>Lachnospirales</taxon>
        <taxon>Lachnospiraceae</taxon>
        <taxon>Marvinbryantia</taxon>
    </lineage>
</organism>
<reference evidence="2" key="1">
    <citation type="submission" date="2009-07" db="EMBL/GenBank/DDBJ databases">
        <authorList>
            <person name="Weinstock G."/>
            <person name="Sodergren E."/>
            <person name="Clifton S."/>
            <person name="Fulton L."/>
            <person name="Fulton B."/>
            <person name="Courtney L."/>
            <person name="Fronick C."/>
            <person name="Harrison M."/>
            <person name="Strong C."/>
            <person name="Farmer C."/>
            <person name="Delahaunty K."/>
            <person name="Markovic C."/>
            <person name="Hall O."/>
            <person name="Minx P."/>
            <person name="Tomlinson C."/>
            <person name="Mitreva M."/>
            <person name="Nelson J."/>
            <person name="Hou S."/>
            <person name="Wollam A."/>
            <person name="Pepin K.H."/>
            <person name="Johnson M."/>
            <person name="Bhonagiri V."/>
            <person name="Nash W.E."/>
            <person name="Warren W."/>
            <person name="Chinwalla A."/>
            <person name="Mardis E.R."/>
            <person name="Wilson R.K."/>
        </authorList>
    </citation>
    <scope>NUCLEOTIDE SEQUENCE [LARGE SCALE GENOMIC DNA]</scope>
    <source>
        <strain evidence="2">DSM 14469</strain>
    </source>
</reference>
<dbReference type="InterPro" id="IPR000182">
    <property type="entry name" value="GNAT_dom"/>
</dbReference>
<dbReference type="GO" id="GO:0016747">
    <property type="term" value="F:acyltransferase activity, transferring groups other than amino-acyl groups"/>
    <property type="evidence" value="ECO:0007669"/>
    <property type="project" value="InterPro"/>
</dbReference>
<evidence type="ECO:0000259" key="1">
    <source>
        <dbReference type="PROSITE" id="PS51186"/>
    </source>
</evidence>
<keyword evidence="3" id="KW-1185">Reference proteome</keyword>
<sequence length="184" mass="21585">MSIVLETERLILRRWEESDVESLYEYAKDPDVGPIAGWPPHQSIEESREVIRNVFSGEEAYAICLKTDRRAIGAIELMLNGHTDITEKEDECELGYWIGKPFWGQGLVPEAAKELLRRAFEDLGMKKVWCGYYEGNSKSRRVQEKCGFRYQRTEKNVDVPLLHEKRTDYINLLTKEEWERGRKQ</sequence>
<dbReference type="Proteomes" id="UP000005561">
    <property type="component" value="Unassembled WGS sequence"/>
</dbReference>
<gene>
    <name evidence="2" type="ORF">BRYFOR_06850</name>
</gene>
<dbReference type="AlphaFoldDB" id="C6LE01"/>
<dbReference type="eggNOG" id="COG1670">
    <property type="taxonomic scope" value="Bacteria"/>
</dbReference>
<comment type="caution">
    <text evidence="2">The sequence shown here is derived from an EMBL/GenBank/DDBJ whole genome shotgun (WGS) entry which is preliminary data.</text>
</comment>
<dbReference type="InterPro" id="IPR051531">
    <property type="entry name" value="N-acetyltransferase"/>
</dbReference>
<dbReference type="EMBL" id="ACCL02000007">
    <property type="protein sequence ID" value="EET61205.1"/>
    <property type="molecule type" value="Genomic_DNA"/>
</dbReference>
<evidence type="ECO:0000313" key="2">
    <source>
        <dbReference type="EMBL" id="EET61205.1"/>
    </source>
</evidence>
<name>C6LE01_9FIRM</name>
<dbReference type="InterPro" id="IPR016181">
    <property type="entry name" value="Acyl_CoA_acyltransferase"/>
</dbReference>